<reference evidence="7 8" key="2">
    <citation type="submission" date="2019-04" db="EMBL/GenBank/DDBJ databases">
        <title>The genome sequence of big-headed turtle.</title>
        <authorList>
            <person name="Gong S."/>
        </authorList>
    </citation>
    <scope>NUCLEOTIDE SEQUENCE [LARGE SCALE GENOMIC DNA]</scope>
    <source>
        <strain evidence="7">DO16091913</strain>
        <tissue evidence="7">Muscle</tissue>
    </source>
</reference>
<dbReference type="AlphaFoldDB" id="A0A4D9E6S2"/>
<sequence length="1218" mass="134230">MASTDTPSSTNGLYNEDRNLLRIRERERRNQEALQERETYPENAPLFAEPYKTNKEDELSSRIQNMLGNYEEVKELISTKSHQNLIGIPKSIVPLIHQGKPDRPFFPEKTSSTLPTSFQHSTRHQAMGPPGLAPPSASNSIRYPKTQARMEPASSLHTKSHSLSSGQSQGPEQRRSGQESHRGGRHKKNDRRVDENGAAELQATLSELSPLLSSLSSPVAPLSPLHSSQHIHSRSQNNNKSHGQTYNPMKSPQDFVAGLHDNETRDSSAINLAQASSQTFPPALPPKNSAMQQKPTAYVRPMDGQDQAPNESPELKPLPKEYPGQPYGKIADLKANAKAKLSKLKIPSEPIEQTFPNEVHCVEEILKEMTHSWPPPLTAIHTPSTAEPSKFPFPIKESQLVGSVIQNQKKYDAPSKTLPNSRQGTSMLQDDLQLSDSEDSDDDRVSEKPPPSSAPPSASQSQPESVASAHSSSAESGSTSDSDSSSDSESESSSSDSEANEPPRTSTSEPDPPTSNKWQLDNWLTKVNQPAAPNENLSEVVHRHGHQESKGQGKSSSSHERSESNELHSKNSSKITRAPQAIHLPSKRTCQKSPTRTEEPSRRPTVGTKKPSKVPLQEAHRGSLKVESEPGPYGVKDQSSRDKPKVKTKGRPKSRDKKELKPTVQEPLEKKKHKSSHQAIAKAFLDPKPVKDIVAGGAPEHFPLSPVAQSQKPATPTRTSGKKPAIVVREDFHRDKLLLPIRDKTLLSPLRDFPVPHALVVKIELCLLSRIPQPPGKGSRQKKLEGKELPSARKQDLEKKSTETPNKSLKKRKGEVEKETDKKKIKLEKETKSLLSSSHKDSSKMKVSKFPSETLKKELLPPPPPLPPMSSAQPAQKPAKMAQKRHKGESSTCSQLPATNNRTAKSKSNHKDSSSSKHRKVEGKHSEHSKSNKVGGPSGDVKNPFPVPSLPNGTSKPRRPQIKFEKQHPMEYHIEEAKRLKHKADTMTDKVAKAFQYLEAALSFIEYGIAMESDALTPKSAYTIFTDTIDLLKFIMTLKSFSDTSTSAHEKIFAVLCMRCQSILHMAMFRYKKDTAVKYSRTLNEHFKNSSRVTQAPSPCVASTGTPSPLSPMPSPASSVSSQPGSNASNCGSGGIGSSINTLHNIPSITFSYVNITSYILYAYDIWEQADALARKNKEFFAELSTAVCALALNSSMTELVHYTRQGLQWLRLETNTP</sequence>
<dbReference type="GO" id="GO:0010468">
    <property type="term" value="P:regulation of gene expression"/>
    <property type="evidence" value="ECO:0007669"/>
    <property type="project" value="InterPro"/>
</dbReference>
<evidence type="ECO:0000313" key="7">
    <source>
        <dbReference type="EMBL" id="TFK02654.1"/>
    </source>
</evidence>
<comment type="subcellular location">
    <subcellularLocation>
        <location evidence="1">Nucleus</location>
    </subcellularLocation>
</comment>
<comment type="similarity">
    <text evidence="2">Belongs to the AF4 family.</text>
</comment>
<feature type="compositionally biased region" description="Polar residues" evidence="5">
    <location>
        <begin position="503"/>
        <end position="519"/>
    </location>
</feature>
<feature type="region of interest" description="Disordered" evidence="5">
    <location>
        <begin position="97"/>
        <end position="328"/>
    </location>
</feature>
<feature type="region of interest" description="Disordered" evidence="5">
    <location>
        <begin position="1090"/>
        <end position="1130"/>
    </location>
</feature>
<proteinExistence type="inferred from homology"/>
<dbReference type="InterPro" id="IPR043640">
    <property type="entry name" value="AF4/FMR2_CHD"/>
</dbReference>
<evidence type="ECO:0000256" key="5">
    <source>
        <dbReference type="SAM" id="MobiDB-lite"/>
    </source>
</evidence>
<feature type="compositionally biased region" description="Low complexity" evidence="5">
    <location>
        <begin position="205"/>
        <end position="228"/>
    </location>
</feature>
<dbReference type="Proteomes" id="UP000297703">
    <property type="component" value="Unassembled WGS sequence"/>
</dbReference>
<evidence type="ECO:0000256" key="1">
    <source>
        <dbReference type="ARBA" id="ARBA00004123"/>
    </source>
</evidence>
<feature type="compositionally biased region" description="Basic and acidic residues" evidence="5">
    <location>
        <begin position="172"/>
        <end position="182"/>
    </location>
</feature>
<reference evidence="7 8" key="1">
    <citation type="submission" date="2019-04" db="EMBL/GenBank/DDBJ databases">
        <title>Draft genome of the big-headed turtle Platysternon megacephalum.</title>
        <authorList>
            <person name="Gong S."/>
        </authorList>
    </citation>
    <scope>NUCLEOTIDE SEQUENCE [LARGE SCALE GENOMIC DNA]</scope>
    <source>
        <strain evidence="7">DO16091913</strain>
        <tissue evidence="7">Muscle</tissue>
    </source>
</reference>
<feature type="region of interest" description="Disordered" evidence="5">
    <location>
        <begin position="406"/>
        <end position="727"/>
    </location>
</feature>
<dbReference type="GO" id="GO:0032783">
    <property type="term" value="C:super elongation complex"/>
    <property type="evidence" value="ECO:0007669"/>
    <property type="project" value="TreeGrafter"/>
</dbReference>
<feature type="compositionally biased region" description="Basic and acidic residues" evidence="5">
    <location>
        <begin position="782"/>
        <end position="802"/>
    </location>
</feature>
<feature type="region of interest" description="Disordered" evidence="5">
    <location>
        <begin position="770"/>
        <end position="961"/>
    </location>
</feature>
<feature type="compositionally biased region" description="Polar residues" evidence="5">
    <location>
        <begin position="267"/>
        <end position="280"/>
    </location>
</feature>
<dbReference type="InterPro" id="IPR007797">
    <property type="entry name" value="AF4/FMR2"/>
</dbReference>
<feature type="compositionally biased region" description="Low complexity" evidence="5">
    <location>
        <begin position="872"/>
        <end position="881"/>
    </location>
</feature>
<keyword evidence="4" id="KW-0539">Nucleus</keyword>
<feature type="compositionally biased region" description="Low complexity" evidence="5">
    <location>
        <begin position="154"/>
        <end position="165"/>
    </location>
</feature>
<feature type="compositionally biased region" description="Polar residues" evidence="5">
    <location>
        <begin position="890"/>
        <end position="903"/>
    </location>
</feature>
<keyword evidence="7" id="KW-0675">Receptor</keyword>
<dbReference type="InterPro" id="IPR043639">
    <property type="entry name" value="AF4_int"/>
</dbReference>
<feature type="region of interest" description="Disordered" evidence="5">
    <location>
        <begin position="373"/>
        <end position="392"/>
    </location>
</feature>
<dbReference type="EMBL" id="QXTE01000180">
    <property type="protein sequence ID" value="TFK02654.1"/>
    <property type="molecule type" value="Genomic_DNA"/>
</dbReference>
<feature type="domain" description="AF4/FMR2 C-terminal homology" evidence="6">
    <location>
        <begin position="954"/>
        <end position="1217"/>
    </location>
</feature>
<feature type="compositionally biased region" description="Polar residues" evidence="5">
    <location>
        <begin position="109"/>
        <end position="120"/>
    </location>
</feature>
<keyword evidence="3" id="KW-0597">Phosphoprotein</keyword>
<feature type="compositionally biased region" description="Basic residues" evidence="5">
    <location>
        <begin position="646"/>
        <end position="655"/>
    </location>
</feature>
<feature type="compositionally biased region" description="Basic and acidic residues" evidence="5">
    <location>
        <begin position="814"/>
        <end position="844"/>
    </location>
</feature>
<feature type="compositionally biased region" description="Polar residues" evidence="5">
    <location>
        <begin position="707"/>
        <end position="719"/>
    </location>
</feature>
<feature type="compositionally biased region" description="Low complexity" evidence="5">
    <location>
        <begin position="1116"/>
        <end position="1130"/>
    </location>
</feature>
<feature type="compositionally biased region" description="Polar residues" evidence="5">
    <location>
        <begin position="1"/>
        <end position="13"/>
    </location>
</feature>
<dbReference type="Pfam" id="PF05110">
    <property type="entry name" value="AF-4"/>
    <property type="match status" value="1"/>
</dbReference>
<organism evidence="7 8">
    <name type="scientific">Platysternon megacephalum</name>
    <name type="common">big-headed turtle</name>
    <dbReference type="NCBI Taxonomy" id="55544"/>
    <lineage>
        <taxon>Eukaryota</taxon>
        <taxon>Metazoa</taxon>
        <taxon>Chordata</taxon>
        <taxon>Craniata</taxon>
        <taxon>Vertebrata</taxon>
        <taxon>Euteleostomi</taxon>
        <taxon>Archelosauria</taxon>
        <taxon>Testudinata</taxon>
        <taxon>Testudines</taxon>
        <taxon>Cryptodira</taxon>
        <taxon>Durocryptodira</taxon>
        <taxon>Testudinoidea</taxon>
        <taxon>Platysternidae</taxon>
        <taxon>Platysternon</taxon>
    </lineage>
</organism>
<evidence type="ECO:0000256" key="3">
    <source>
        <dbReference type="ARBA" id="ARBA00022553"/>
    </source>
</evidence>
<dbReference type="Pfam" id="PF18876">
    <property type="entry name" value="AFF4_CHD"/>
    <property type="match status" value="1"/>
</dbReference>
<feature type="region of interest" description="Disordered" evidence="5">
    <location>
        <begin position="1"/>
        <end position="56"/>
    </location>
</feature>
<feature type="compositionally biased region" description="Polar residues" evidence="5">
    <location>
        <begin position="417"/>
        <end position="427"/>
    </location>
</feature>
<evidence type="ECO:0000313" key="8">
    <source>
        <dbReference type="Proteomes" id="UP000297703"/>
    </source>
</evidence>
<dbReference type="PANTHER" id="PTHR10528">
    <property type="entry name" value="AF4/FMR2 FAMILY MEMBER"/>
    <property type="match status" value="1"/>
</dbReference>
<protein>
    <submittedName>
        <fullName evidence="7">Interleukin-27 receptor subunit alpha</fullName>
    </submittedName>
</protein>
<keyword evidence="8" id="KW-1185">Reference proteome</keyword>
<dbReference type="PANTHER" id="PTHR10528:SF6">
    <property type="entry name" value="AF4_FMR2 FAMILY MEMBER 1"/>
    <property type="match status" value="1"/>
</dbReference>
<feature type="compositionally biased region" description="Basic and acidic residues" evidence="5">
    <location>
        <begin position="540"/>
        <end position="569"/>
    </location>
</feature>
<feature type="compositionally biased region" description="Basic and acidic residues" evidence="5">
    <location>
        <begin position="618"/>
        <end position="628"/>
    </location>
</feature>
<comment type="caution">
    <text evidence="7">The sequence shown here is derived from an EMBL/GenBank/DDBJ whole genome shotgun (WGS) entry which is preliminary data.</text>
</comment>
<evidence type="ECO:0000256" key="2">
    <source>
        <dbReference type="ARBA" id="ARBA00007354"/>
    </source>
</evidence>
<gene>
    <name evidence="7" type="ORF">DR999_PMT15003</name>
</gene>
<evidence type="ECO:0000259" key="6">
    <source>
        <dbReference type="Pfam" id="PF18876"/>
    </source>
</evidence>
<feature type="compositionally biased region" description="Low complexity" evidence="5">
    <location>
        <begin position="455"/>
        <end position="483"/>
    </location>
</feature>
<feature type="compositionally biased region" description="Basic and acidic residues" evidence="5">
    <location>
        <begin position="15"/>
        <end position="40"/>
    </location>
</feature>
<dbReference type="STRING" id="55544.A0A4D9E6S2"/>
<feature type="compositionally biased region" description="Polar residues" evidence="5">
    <location>
        <begin position="234"/>
        <end position="250"/>
    </location>
</feature>
<dbReference type="Gene3D" id="6.10.250.2670">
    <property type="match status" value="1"/>
</dbReference>
<dbReference type="OrthoDB" id="6382204at2759"/>
<dbReference type="Pfam" id="PF18875">
    <property type="entry name" value="AF4_int"/>
    <property type="match status" value="1"/>
</dbReference>
<evidence type="ECO:0000256" key="4">
    <source>
        <dbReference type="ARBA" id="ARBA00023242"/>
    </source>
</evidence>
<accession>A0A4D9E6S2</accession>
<name>A0A4D9E6S2_9SAUR</name>